<gene>
    <name evidence="6" type="ORF">DASC09_015750</name>
</gene>
<keyword evidence="7" id="KW-1185">Reference proteome</keyword>
<dbReference type="AlphaFoldDB" id="A0AAV5QIP3"/>
<evidence type="ECO:0000259" key="5">
    <source>
        <dbReference type="Pfam" id="PF00561"/>
    </source>
</evidence>
<feature type="active site" description="Charge relay system" evidence="4">
    <location>
        <position position="256"/>
    </location>
</feature>
<accession>A0AAV5QIP3</accession>
<dbReference type="Gene3D" id="3.40.50.1820">
    <property type="entry name" value="alpha/beta hydrolase"/>
    <property type="match status" value="1"/>
</dbReference>
<keyword evidence="3 6" id="KW-0378">Hydrolase</keyword>
<dbReference type="RefSeq" id="XP_064851250.1">
    <property type="nucleotide sequence ID" value="XM_064995178.1"/>
</dbReference>
<dbReference type="InterPro" id="IPR012020">
    <property type="entry name" value="ABHD4"/>
</dbReference>
<comment type="caution">
    <text evidence="6">The sequence shown here is derived from an EMBL/GenBank/DDBJ whole genome shotgun (WGS) entry which is preliminary data.</text>
</comment>
<protein>
    <submittedName>
        <fullName evidence="6">Carboxylic ester hydrolase</fullName>
    </submittedName>
</protein>
<feature type="active site" description="Charge relay system" evidence="4">
    <location>
        <position position="411"/>
    </location>
</feature>
<dbReference type="PANTHER" id="PTHR10794:SF63">
    <property type="entry name" value="ALPHA_BETA HYDROLASE 1, ISOFORM A"/>
    <property type="match status" value="1"/>
</dbReference>
<reference evidence="6 7" key="1">
    <citation type="journal article" date="2023" name="Elife">
        <title>Identification of key yeast species and microbe-microbe interactions impacting larval growth of Drosophila in the wild.</title>
        <authorList>
            <person name="Mure A."/>
            <person name="Sugiura Y."/>
            <person name="Maeda R."/>
            <person name="Honda K."/>
            <person name="Sakurai N."/>
            <person name="Takahashi Y."/>
            <person name="Watada M."/>
            <person name="Katoh T."/>
            <person name="Gotoh A."/>
            <person name="Gotoh Y."/>
            <person name="Taniguchi I."/>
            <person name="Nakamura K."/>
            <person name="Hayashi T."/>
            <person name="Katayama T."/>
            <person name="Uemura T."/>
            <person name="Hattori Y."/>
        </authorList>
    </citation>
    <scope>NUCLEOTIDE SEQUENCE [LARGE SCALE GENOMIC DNA]</scope>
    <source>
        <strain evidence="6 7">SC-9</strain>
    </source>
</reference>
<name>A0AAV5QIP3_9ASCO</name>
<dbReference type="GO" id="GO:0047372">
    <property type="term" value="F:monoacylglycerol lipase activity"/>
    <property type="evidence" value="ECO:0007669"/>
    <property type="project" value="TreeGrafter"/>
</dbReference>
<dbReference type="SUPFAM" id="SSF53474">
    <property type="entry name" value="alpha/beta-Hydrolases"/>
    <property type="match status" value="1"/>
</dbReference>
<dbReference type="PANTHER" id="PTHR10794">
    <property type="entry name" value="ABHYDROLASE DOMAIN-CONTAINING PROTEIN"/>
    <property type="match status" value="1"/>
</dbReference>
<dbReference type="GeneID" id="90072229"/>
<dbReference type="EMBL" id="BTFZ01000002">
    <property type="protein sequence ID" value="GMM34250.1"/>
    <property type="molecule type" value="Genomic_DNA"/>
</dbReference>
<sequence length="514" mass="58274">MLGIFDIFTKVEHTAPDQPVEFVPSSIDSDTAPGTEKPGITLKHVIDKFCPTFHDSHLVKLHPLLLNGHFQTAYSQLVDNDSIPIYYKRYLIDYPDGGQGAVDYVDIEATKKALATEEVNQKFDITDEKFSGKLEKNENGELLQLPLPSKTHFFGDAKTEFVDAVIKNSAKPLIVLLHGLSGGSQEAYIKLMVKNLINHNDSKFDIVVLNARGCSNTIIKTPTLYNGIWTDDIRYLINEEILKQNSQKEIYMAGFSLGGVILTNFLAQESRLNSSILNKNIKLAVVVSTPWDMFGSSEFLKSSFIGREIYSPAMASSLKRLLNRNYEQLKHNKAIDADLLADIYHVDNDNANKKRSRASDKEVKYLAQFDYNFTSRMFGFNNHEEYYKFASPINRISNIRLPMVFINAIDDPIVGPKVPTIQVHQNPYLHMLTTKYGGHVCWFQKGGDQWYNKPVAQLFRGFHESVVEEGLVVKVDKKALPTATLIDVDRIVMPKSYSDVLRKKRKLEKKARKT</sequence>
<organism evidence="6 7">
    <name type="scientific">Saccharomycopsis crataegensis</name>
    <dbReference type="NCBI Taxonomy" id="43959"/>
    <lineage>
        <taxon>Eukaryota</taxon>
        <taxon>Fungi</taxon>
        <taxon>Dikarya</taxon>
        <taxon>Ascomycota</taxon>
        <taxon>Saccharomycotina</taxon>
        <taxon>Saccharomycetes</taxon>
        <taxon>Saccharomycopsidaceae</taxon>
        <taxon>Saccharomycopsis</taxon>
    </lineage>
</organism>
<dbReference type="PROSITE" id="PS01133">
    <property type="entry name" value="UPF0017"/>
    <property type="match status" value="1"/>
</dbReference>
<evidence type="ECO:0000313" key="6">
    <source>
        <dbReference type="EMBL" id="GMM34250.1"/>
    </source>
</evidence>
<dbReference type="InterPro" id="IPR000073">
    <property type="entry name" value="AB_hydrolase_1"/>
</dbReference>
<evidence type="ECO:0000256" key="2">
    <source>
        <dbReference type="ARBA" id="ARBA00022487"/>
    </source>
</evidence>
<evidence type="ECO:0000313" key="7">
    <source>
        <dbReference type="Proteomes" id="UP001360560"/>
    </source>
</evidence>
<dbReference type="InterPro" id="IPR050960">
    <property type="entry name" value="AB_hydrolase_4_sf"/>
</dbReference>
<proteinExistence type="inferred from homology"/>
<evidence type="ECO:0000256" key="4">
    <source>
        <dbReference type="PIRSR" id="PIRSR005211-1"/>
    </source>
</evidence>
<comment type="similarity">
    <text evidence="1">Belongs to the AB hydrolase superfamily. AB hydrolase 4 family.</text>
</comment>
<dbReference type="GO" id="GO:0008126">
    <property type="term" value="F:acetylesterase activity"/>
    <property type="evidence" value="ECO:0007669"/>
    <property type="project" value="TreeGrafter"/>
</dbReference>
<dbReference type="Proteomes" id="UP001360560">
    <property type="component" value="Unassembled WGS sequence"/>
</dbReference>
<dbReference type="InterPro" id="IPR000952">
    <property type="entry name" value="AB_hydrolase_4_CS"/>
</dbReference>
<dbReference type="GO" id="GO:0051793">
    <property type="term" value="P:medium-chain fatty acid catabolic process"/>
    <property type="evidence" value="ECO:0007669"/>
    <property type="project" value="TreeGrafter"/>
</dbReference>
<evidence type="ECO:0000256" key="3">
    <source>
        <dbReference type="ARBA" id="ARBA00022801"/>
    </source>
</evidence>
<dbReference type="PIRSF" id="PIRSF005211">
    <property type="entry name" value="Ab_hydro_YheT"/>
    <property type="match status" value="1"/>
</dbReference>
<feature type="active site" description="Charge relay system" evidence="4">
    <location>
        <position position="439"/>
    </location>
</feature>
<keyword evidence="2" id="KW-0719">Serine esterase</keyword>
<dbReference type="Pfam" id="PF00561">
    <property type="entry name" value="Abhydrolase_1"/>
    <property type="match status" value="1"/>
</dbReference>
<evidence type="ECO:0000256" key="1">
    <source>
        <dbReference type="ARBA" id="ARBA00010884"/>
    </source>
</evidence>
<dbReference type="GO" id="GO:0051792">
    <property type="term" value="P:medium-chain fatty acid biosynthetic process"/>
    <property type="evidence" value="ECO:0007669"/>
    <property type="project" value="TreeGrafter"/>
</dbReference>
<dbReference type="InterPro" id="IPR029058">
    <property type="entry name" value="AB_hydrolase_fold"/>
</dbReference>
<feature type="domain" description="AB hydrolase-1" evidence="5">
    <location>
        <begin position="172"/>
        <end position="418"/>
    </location>
</feature>